<evidence type="ECO:0000313" key="2">
    <source>
        <dbReference type="Proteomes" id="UP000054018"/>
    </source>
</evidence>
<gene>
    <name evidence="1" type="ORF">PISMIDRAFT_678728</name>
</gene>
<organism evidence="1 2">
    <name type="scientific">Pisolithus microcarpus 441</name>
    <dbReference type="NCBI Taxonomy" id="765257"/>
    <lineage>
        <taxon>Eukaryota</taxon>
        <taxon>Fungi</taxon>
        <taxon>Dikarya</taxon>
        <taxon>Basidiomycota</taxon>
        <taxon>Agaricomycotina</taxon>
        <taxon>Agaricomycetes</taxon>
        <taxon>Agaricomycetidae</taxon>
        <taxon>Boletales</taxon>
        <taxon>Sclerodermatineae</taxon>
        <taxon>Pisolithaceae</taxon>
        <taxon>Pisolithus</taxon>
    </lineage>
</organism>
<sequence length="73" mass="8320">MYRRKLRMSTVSHEATFRFCARSHYASKAIPSILSIKPNTKGMNIIHLLLLSSDPEALPSSQRISVVRLFDCQ</sequence>
<keyword evidence="2" id="KW-1185">Reference proteome</keyword>
<dbReference type="AlphaFoldDB" id="A0A0C9ZNV0"/>
<proteinExistence type="predicted"/>
<evidence type="ECO:0000313" key="1">
    <source>
        <dbReference type="EMBL" id="KIK23982.1"/>
    </source>
</evidence>
<accession>A0A0C9ZNV0</accession>
<protein>
    <submittedName>
        <fullName evidence="1">Unplaced genomic scaffold scaffold_37, whole genome shotgun sequence</fullName>
    </submittedName>
</protein>
<reference evidence="2" key="2">
    <citation type="submission" date="2015-01" db="EMBL/GenBank/DDBJ databases">
        <title>Evolutionary Origins and Diversification of the Mycorrhizal Mutualists.</title>
        <authorList>
            <consortium name="DOE Joint Genome Institute"/>
            <consortium name="Mycorrhizal Genomics Consortium"/>
            <person name="Kohler A."/>
            <person name="Kuo A."/>
            <person name="Nagy L.G."/>
            <person name="Floudas D."/>
            <person name="Copeland A."/>
            <person name="Barry K.W."/>
            <person name="Cichocki N."/>
            <person name="Veneault-Fourrey C."/>
            <person name="LaButti K."/>
            <person name="Lindquist E.A."/>
            <person name="Lipzen A."/>
            <person name="Lundell T."/>
            <person name="Morin E."/>
            <person name="Murat C."/>
            <person name="Riley R."/>
            <person name="Ohm R."/>
            <person name="Sun H."/>
            <person name="Tunlid A."/>
            <person name="Henrissat B."/>
            <person name="Grigoriev I.V."/>
            <person name="Hibbett D.S."/>
            <person name="Martin F."/>
        </authorList>
    </citation>
    <scope>NUCLEOTIDE SEQUENCE [LARGE SCALE GENOMIC DNA]</scope>
    <source>
        <strain evidence="2">441</strain>
    </source>
</reference>
<dbReference type="EMBL" id="KN833721">
    <property type="protein sequence ID" value="KIK23982.1"/>
    <property type="molecule type" value="Genomic_DNA"/>
</dbReference>
<dbReference type="Proteomes" id="UP000054018">
    <property type="component" value="Unassembled WGS sequence"/>
</dbReference>
<dbReference type="HOGENOM" id="CLU_2705784_0_0_1"/>
<reference evidence="1 2" key="1">
    <citation type="submission" date="2014-04" db="EMBL/GenBank/DDBJ databases">
        <authorList>
            <consortium name="DOE Joint Genome Institute"/>
            <person name="Kuo A."/>
            <person name="Kohler A."/>
            <person name="Costa M.D."/>
            <person name="Nagy L.G."/>
            <person name="Floudas D."/>
            <person name="Copeland A."/>
            <person name="Barry K.W."/>
            <person name="Cichocki N."/>
            <person name="Veneault-Fourrey C."/>
            <person name="LaButti K."/>
            <person name="Lindquist E.A."/>
            <person name="Lipzen A."/>
            <person name="Lundell T."/>
            <person name="Morin E."/>
            <person name="Murat C."/>
            <person name="Sun H."/>
            <person name="Tunlid A."/>
            <person name="Henrissat B."/>
            <person name="Grigoriev I.V."/>
            <person name="Hibbett D.S."/>
            <person name="Martin F."/>
            <person name="Nordberg H.P."/>
            <person name="Cantor M.N."/>
            <person name="Hua S.X."/>
        </authorList>
    </citation>
    <scope>NUCLEOTIDE SEQUENCE [LARGE SCALE GENOMIC DNA]</scope>
    <source>
        <strain evidence="1 2">441</strain>
    </source>
</reference>
<name>A0A0C9ZNV0_9AGAM</name>